<accession>A0A1Z4MS49</accession>
<dbReference type="RefSeq" id="WP_096573537.1">
    <property type="nucleotide sequence ID" value="NZ_CAWNJS010000001.1"/>
</dbReference>
<evidence type="ECO:0000313" key="2">
    <source>
        <dbReference type="Proteomes" id="UP000218785"/>
    </source>
</evidence>
<name>A0A1Z4MS49_9CYAN</name>
<dbReference type="Proteomes" id="UP000218785">
    <property type="component" value="Chromosome"/>
</dbReference>
<dbReference type="AlphaFoldDB" id="A0A1Z4MS49"/>
<keyword evidence="2" id="KW-1185">Reference proteome</keyword>
<organism evidence="1 2">
    <name type="scientific">Tolypothrix tenuis PCC 7101</name>
    <dbReference type="NCBI Taxonomy" id="231146"/>
    <lineage>
        <taxon>Bacteria</taxon>
        <taxon>Bacillati</taxon>
        <taxon>Cyanobacteriota</taxon>
        <taxon>Cyanophyceae</taxon>
        <taxon>Nostocales</taxon>
        <taxon>Tolypothrichaceae</taxon>
        <taxon>Tolypothrix</taxon>
    </lineage>
</organism>
<proteinExistence type="predicted"/>
<dbReference type="KEGG" id="ttq:NIES37_02360"/>
<gene>
    <name evidence="1" type="ORF">NIES37_02360</name>
</gene>
<protein>
    <submittedName>
        <fullName evidence="1">Uncharacterized protein</fullName>
    </submittedName>
</protein>
<evidence type="ECO:0000313" key="1">
    <source>
        <dbReference type="EMBL" id="BAY96305.1"/>
    </source>
</evidence>
<dbReference type="EMBL" id="AP018248">
    <property type="protein sequence ID" value="BAY96305.1"/>
    <property type="molecule type" value="Genomic_DNA"/>
</dbReference>
<reference evidence="1 2" key="1">
    <citation type="submission" date="2017-06" db="EMBL/GenBank/DDBJ databases">
        <title>Genome sequencing of cyanobaciteial culture collection at National Institute for Environmental Studies (NIES).</title>
        <authorList>
            <person name="Hirose Y."/>
            <person name="Shimura Y."/>
            <person name="Fujisawa T."/>
            <person name="Nakamura Y."/>
            <person name="Kawachi M."/>
        </authorList>
    </citation>
    <scope>NUCLEOTIDE SEQUENCE [LARGE SCALE GENOMIC DNA]</scope>
    <source>
        <strain evidence="1 2">NIES-37</strain>
    </source>
</reference>
<sequence length="105" mass="11576">MSKDIKLNNSGLFLDLSEEEQAAIVGGISSSQFAFFFQMRRIISLAGSQISVSERGQNVALSQQAGYMSSEITIGVNPSFFAGGSIQSRTRRFNSFLRLLWSIMN</sequence>